<sequence>MRDTTHRLQAIARWLQHADEALLYTPDALDEAAVAPLDARYYLCMGARGMGVLAIMRFSMDARHPVTQTLYGEYVVGEVFPFTYQGQPYRGRVVERQVSRADGLVELHVQATCEDDGAS</sequence>
<dbReference type="Proteomes" id="UP000712673">
    <property type="component" value="Unassembled WGS sequence"/>
</dbReference>
<dbReference type="EMBL" id="VGLS01001026">
    <property type="protein sequence ID" value="MBM3226725.1"/>
    <property type="molecule type" value="Genomic_DNA"/>
</dbReference>
<protein>
    <submittedName>
        <fullName evidence="1">Uncharacterized protein</fullName>
    </submittedName>
</protein>
<comment type="caution">
    <text evidence="1">The sequence shown here is derived from an EMBL/GenBank/DDBJ whole genome shotgun (WGS) entry which is preliminary data.</text>
</comment>
<evidence type="ECO:0000313" key="1">
    <source>
        <dbReference type="EMBL" id="MBM3226725.1"/>
    </source>
</evidence>
<name>A0A938B6R5_UNCTE</name>
<accession>A0A938B6R5</accession>
<evidence type="ECO:0000313" key="2">
    <source>
        <dbReference type="Proteomes" id="UP000712673"/>
    </source>
</evidence>
<dbReference type="AlphaFoldDB" id="A0A938B6R5"/>
<gene>
    <name evidence="1" type="ORF">FJZ47_23420</name>
</gene>
<organism evidence="1 2">
    <name type="scientific">Tectimicrobiota bacterium</name>
    <dbReference type="NCBI Taxonomy" id="2528274"/>
    <lineage>
        <taxon>Bacteria</taxon>
        <taxon>Pseudomonadati</taxon>
        <taxon>Nitrospinota/Tectimicrobiota group</taxon>
        <taxon>Candidatus Tectimicrobiota</taxon>
    </lineage>
</organism>
<reference evidence="1" key="1">
    <citation type="submission" date="2019-03" db="EMBL/GenBank/DDBJ databases">
        <title>Lake Tanganyika Metagenome-Assembled Genomes (MAGs).</title>
        <authorList>
            <person name="Tran P."/>
        </authorList>
    </citation>
    <scope>NUCLEOTIDE SEQUENCE</scope>
    <source>
        <strain evidence="1">K_DeepCast_65m_m2_066</strain>
    </source>
</reference>
<proteinExistence type="predicted"/>